<feature type="compositionally biased region" description="Gly residues" evidence="1">
    <location>
        <begin position="268"/>
        <end position="288"/>
    </location>
</feature>
<feature type="transmembrane region" description="Helical" evidence="2">
    <location>
        <begin position="12"/>
        <end position="31"/>
    </location>
</feature>
<feature type="transmembrane region" description="Helical" evidence="2">
    <location>
        <begin position="568"/>
        <end position="591"/>
    </location>
</feature>
<evidence type="ECO:0000256" key="2">
    <source>
        <dbReference type="SAM" id="Phobius"/>
    </source>
</evidence>
<feature type="transmembrane region" description="Helical" evidence="2">
    <location>
        <begin position="475"/>
        <end position="499"/>
    </location>
</feature>
<dbReference type="EMBL" id="JAMYJR010000006">
    <property type="protein sequence ID" value="MCO8270496.1"/>
    <property type="molecule type" value="Genomic_DNA"/>
</dbReference>
<reference evidence="3 4" key="1">
    <citation type="submission" date="2022-06" db="EMBL/GenBank/DDBJ databases">
        <title>New Species of the Genus Actinoplanes, ActinopZanes ferrugineus.</title>
        <authorList>
            <person name="Ding P."/>
        </authorList>
    </citation>
    <scope>NUCLEOTIDE SEQUENCE [LARGE SCALE GENOMIC DNA]</scope>
    <source>
        <strain evidence="3 4">TRM88003</strain>
    </source>
</reference>
<feature type="transmembrane region" description="Helical" evidence="2">
    <location>
        <begin position="206"/>
        <end position="231"/>
    </location>
</feature>
<sequence length="636" mass="64636">MRATMFRRALREPGPIVAAMIGLLAAGWLIVYAVRPSASTETLSILTGSWVLGWIVLPLLLGGVRGRVRPVHLRLESIPPAPAAYALLVASALGIGPAVSLIALAALPAHAARDGFGPALIAAAGALLLWLLGLTGSAIALEAVGNAAGPVGAALTGVLTGTAMGVLGSVWAVAPWAGLLLITGPPASVTAVLRWTPGFWPLDATAILLLPLALLVGAAFLAYASLVRRVLTGAARPRSRRPAPASPAHPAPAAPGRVTGSPGAATGSPGGATGSPGGATGLPGGATGSPGAVTASPARAATASAGDFARGPIAGVLGRERHTWIRHPLRLQYLAFALVYGVLLATLPMLSDVDLLAPWAGVLVALWAATMAASLVALDGTALWLPLTAPRGERSEVLGRAFAWLLLVAPAGILLTVLGILITPDANTAGVFAAVAVLPAVLGAGSAVPVWISVSRVRPVTDPRHPTAADNPTDIVSVLLVLLALVVTSAPAFSLSVWGPPWSRWPAVAVGLLCGFAAWRAAAWAATERLTRRGTEVLAAAAQTTALPTAQIPLTWDTEWARTHKITLGALALLTLGWIPVVPQGLMVLVFDIKGAWILASHLTGTAQTATALSMLALGGTLLLTGLLLWDRREPA</sequence>
<evidence type="ECO:0008006" key="5">
    <source>
        <dbReference type="Google" id="ProtNLM"/>
    </source>
</evidence>
<dbReference type="RefSeq" id="WP_253236633.1">
    <property type="nucleotide sequence ID" value="NZ_JAMYJR010000006.1"/>
</dbReference>
<protein>
    <recommendedName>
        <fullName evidence="5">ABC-2 type transport system permease protein</fullName>
    </recommendedName>
</protein>
<gene>
    <name evidence="3" type="ORF">M1L60_07790</name>
</gene>
<proteinExistence type="predicted"/>
<keyword evidence="4" id="KW-1185">Reference proteome</keyword>
<feature type="transmembrane region" description="Helical" evidence="2">
    <location>
        <begin position="85"/>
        <end position="107"/>
    </location>
</feature>
<feature type="transmembrane region" description="Helical" evidence="2">
    <location>
        <begin position="119"/>
        <end position="141"/>
    </location>
</feature>
<organism evidence="3 4">
    <name type="scientific">Paractinoplanes aksuensis</name>
    <dbReference type="NCBI Taxonomy" id="2939490"/>
    <lineage>
        <taxon>Bacteria</taxon>
        <taxon>Bacillati</taxon>
        <taxon>Actinomycetota</taxon>
        <taxon>Actinomycetes</taxon>
        <taxon>Micromonosporales</taxon>
        <taxon>Micromonosporaceae</taxon>
        <taxon>Paractinoplanes</taxon>
    </lineage>
</organism>
<evidence type="ECO:0000256" key="1">
    <source>
        <dbReference type="SAM" id="MobiDB-lite"/>
    </source>
</evidence>
<feature type="transmembrane region" description="Helical" evidence="2">
    <location>
        <begin position="153"/>
        <end position="174"/>
    </location>
</feature>
<name>A0ABT1DI34_9ACTN</name>
<feature type="transmembrane region" description="Helical" evidence="2">
    <location>
        <begin position="331"/>
        <end position="350"/>
    </location>
</feature>
<evidence type="ECO:0000313" key="3">
    <source>
        <dbReference type="EMBL" id="MCO8270496.1"/>
    </source>
</evidence>
<feature type="transmembrane region" description="Helical" evidence="2">
    <location>
        <begin position="43"/>
        <end position="64"/>
    </location>
</feature>
<accession>A0ABT1DI34</accession>
<comment type="caution">
    <text evidence="3">The sequence shown here is derived from an EMBL/GenBank/DDBJ whole genome shotgun (WGS) entry which is preliminary data.</text>
</comment>
<feature type="transmembrane region" description="Helical" evidence="2">
    <location>
        <begin position="505"/>
        <end position="523"/>
    </location>
</feature>
<keyword evidence="2" id="KW-1133">Transmembrane helix</keyword>
<evidence type="ECO:0000313" key="4">
    <source>
        <dbReference type="Proteomes" id="UP001523369"/>
    </source>
</evidence>
<feature type="transmembrane region" description="Helical" evidence="2">
    <location>
        <begin position="611"/>
        <end position="630"/>
    </location>
</feature>
<feature type="transmembrane region" description="Helical" evidence="2">
    <location>
        <begin position="356"/>
        <end position="385"/>
    </location>
</feature>
<keyword evidence="2" id="KW-0812">Transmembrane</keyword>
<keyword evidence="2" id="KW-0472">Membrane</keyword>
<feature type="transmembrane region" description="Helical" evidence="2">
    <location>
        <begin position="397"/>
        <end position="423"/>
    </location>
</feature>
<feature type="region of interest" description="Disordered" evidence="1">
    <location>
        <begin position="235"/>
        <end position="296"/>
    </location>
</feature>
<dbReference type="Proteomes" id="UP001523369">
    <property type="component" value="Unassembled WGS sequence"/>
</dbReference>
<feature type="transmembrane region" description="Helical" evidence="2">
    <location>
        <begin position="429"/>
        <end position="454"/>
    </location>
</feature>
<feature type="compositionally biased region" description="Pro residues" evidence="1">
    <location>
        <begin position="244"/>
        <end position="253"/>
    </location>
</feature>